<gene>
    <name evidence="1" type="ORF">AXG93_4863s1000</name>
</gene>
<dbReference type="AlphaFoldDB" id="A0A176VV51"/>
<organism evidence="1 2">
    <name type="scientific">Marchantia polymorpha subsp. ruderalis</name>
    <dbReference type="NCBI Taxonomy" id="1480154"/>
    <lineage>
        <taxon>Eukaryota</taxon>
        <taxon>Viridiplantae</taxon>
        <taxon>Streptophyta</taxon>
        <taxon>Embryophyta</taxon>
        <taxon>Marchantiophyta</taxon>
        <taxon>Marchantiopsida</taxon>
        <taxon>Marchantiidae</taxon>
        <taxon>Marchantiales</taxon>
        <taxon>Marchantiaceae</taxon>
        <taxon>Marchantia</taxon>
    </lineage>
</organism>
<dbReference type="EMBL" id="LVLJ01002515">
    <property type="protein sequence ID" value="OAE24637.1"/>
    <property type="molecule type" value="Genomic_DNA"/>
</dbReference>
<proteinExistence type="predicted"/>
<sequence>MTSWQVGFVELALTVEEKIKFPLLSRANPGSLVRDVEVDTDPDKVPAITPPARLRAEEEPRRAQALRKRKWEGDAELNRLELLAVPVRRRANN</sequence>
<dbReference type="Proteomes" id="UP000077202">
    <property type="component" value="Unassembled WGS sequence"/>
</dbReference>
<keyword evidence="2" id="KW-1185">Reference proteome</keyword>
<protein>
    <submittedName>
        <fullName evidence="1">Uncharacterized protein</fullName>
    </submittedName>
</protein>
<evidence type="ECO:0000313" key="2">
    <source>
        <dbReference type="Proteomes" id="UP000077202"/>
    </source>
</evidence>
<reference evidence="1" key="1">
    <citation type="submission" date="2016-03" db="EMBL/GenBank/DDBJ databases">
        <title>Mechanisms controlling the formation of the plant cell surface in tip-growing cells are functionally conserved among land plants.</title>
        <authorList>
            <person name="Honkanen S."/>
            <person name="Jones V.A."/>
            <person name="Morieri G."/>
            <person name="Champion C."/>
            <person name="Hetherington A.J."/>
            <person name="Kelly S."/>
            <person name="Saint-Marcoux D."/>
            <person name="Proust H."/>
            <person name="Prescott H."/>
            <person name="Dolan L."/>
        </authorList>
    </citation>
    <scope>NUCLEOTIDE SEQUENCE [LARGE SCALE GENOMIC DNA]</scope>
    <source>
        <tissue evidence="1">Whole gametophyte</tissue>
    </source>
</reference>
<comment type="caution">
    <text evidence="1">The sequence shown here is derived from an EMBL/GenBank/DDBJ whole genome shotgun (WGS) entry which is preliminary data.</text>
</comment>
<evidence type="ECO:0000313" key="1">
    <source>
        <dbReference type="EMBL" id="OAE24637.1"/>
    </source>
</evidence>
<name>A0A176VV51_MARPO</name>
<accession>A0A176VV51</accession>